<dbReference type="InterPro" id="IPR011990">
    <property type="entry name" value="TPR-like_helical_dom_sf"/>
</dbReference>
<organism evidence="1 2">
    <name type="scientific">Micromonospora arida</name>
    <dbReference type="NCBI Taxonomy" id="2203715"/>
    <lineage>
        <taxon>Bacteria</taxon>
        <taxon>Bacillati</taxon>
        <taxon>Actinomycetota</taxon>
        <taxon>Actinomycetes</taxon>
        <taxon>Micromonosporales</taxon>
        <taxon>Micromonosporaceae</taxon>
        <taxon>Micromonospora</taxon>
    </lineage>
</organism>
<dbReference type="PANTHER" id="PTHR11102:SF160">
    <property type="entry name" value="ERAD-ASSOCIATED E3 UBIQUITIN-PROTEIN LIGASE COMPONENT HRD3"/>
    <property type="match status" value="1"/>
</dbReference>
<evidence type="ECO:0000313" key="1">
    <source>
        <dbReference type="EMBL" id="RQX01610.1"/>
    </source>
</evidence>
<dbReference type="Pfam" id="PF08238">
    <property type="entry name" value="Sel1"/>
    <property type="match status" value="8"/>
</dbReference>
<keyword evidence="2" id="KW-1185">Reference proteome</keyword>
<dbReference type="SUPFAM" id="SSF81901">
    <property type="entry name" value="HCP-like"/>
    <property type="match status" value="2"/>
</dbReference>
<dbReference type="Proteomes" id="UP000266889">
    <property type="component" value="Unassembled WGS sequence"/>
</dbReference>
<dbReference type="InterPro" id="IPR006597">
    <property type="entry name" value="Sel1-like"/>
</dbReference>
<name>A0A3N9WLJ1_9ACTN</name>
<reference evidence="1 2" key="1">
    <citation type="submission" date="2018-05" db="EMBL/GenBank/DDBJ databases">
        <title>Micromonospora from Atacama Desert.</title>
        <authorList>
            <person name="Carro L."/>
            <person name="Goodfellow M."/>
            <person name="Klenk H.-P."/>
        </authorList>
    </citation>
    <scope>NUCLEOTIDE SEQUENCE [LARGE SCALE GENOMIC DNA]</scope>
    <source>
        <strain evidence="1 2">LB32</strain>
    </source>
</reference>
<gene>
    <name evidence="1" type="ORF">DLJ58_32290</name>
</gene>
<dbReference type="PANTHER" id="PTHR11102">
    <property type="entry name" value="SEL-1-LIKE PROTEIN"/>
    <property type="match status" value="1"/>
</dbReference>
<protein>
    <recommendedName>
        <fullName evidence="3">Sel1 repeat family protein</fullName>
    </recommendedName>
</protein>
<dbReference type="AlphaFoldDB" id="A0A3N9WLJ1"/>
<evidence type="ECO:0000313" key="2">
    <source>
        <dbReference type="Proteomes" id="UP000266889"/>
    </source>
</evidence>
<dbReference type="Gene3D" id="1.25.40.10">
    <property type="entry name" value="Tetratricopeptide repeat domain"/>
    <property type="match status" value="3"/>
</dbReference>
<dbReference type="SMART" id="SM00671">
    <property type="entry name" value="SEL1"/>
    <property type="match status" value="8"/>
</dbReference>
<dbReference type="EMBL" id="QGSY01000330">
    <property type="protein sequence ID" value="RQX01610.1"/>
    <property type="molecule type" value="Genomic_DNA"/>
</dbReference>
<sequence length="424" mass="45378">MDTSAVSMAGPQHLYTARVTLQPYDRGVLAVQRGAFGEAREQLELAGPDDRALLLLGQLASSGQGEPTDPVRARGLYERAAELGNAEAAHNLGVLHAIGRGVAQDQPAALRWYQRSVELGGVPALRMVGLMYGTGQGVPMDQDKAERHWRMAAAAGETQALHDLGALFAYHKVDLPEAAFWYLEAAKAGIEMTERELTLLAPKLRIPASVDRRARTMLGVIRAFHLGDPAGGVKLLTASADDGDPVAQRTLAYLVQHGIGTTQDDARAASLYQSAAEAGDACAAFNLGVLSGGSDEAVRWLRQAAEAGIIEAYPRLGDRLSERDLDEEALQWYQRGAEAGDKGSMFAAACWYRDGFGGPVDLVQALRWYLAMLNVGSGDGIHEAHAIVPRMTADDIHEAGRLSGRLLEADLFVQRQTSASAASD</sequence>
<proteinExistence type="predicted"/>
<evidence type="ECO:0008006" key="3">
    <source>
        <dbReference type="Google" id="ProtNLM"/>
    </source>
</evidence>
<dbReference type="InterPro" id="IPR050767">
    <property type="entry name" value="Sel1_AlgK"/>
</dbReference>
<accession>A0A3N9WLJ1</accession>
<comment type="caution">
    <text evidence="1">The sequence shown here is derived from an EMBL/GenBank/DDBJ whole genome shotgun (WGS) entry which is preliminary data.</text>
</comment>